<feature type="region of interest" description="Disordered" evidence="1">
    <location>
        <begin position="413"/>
        <end position="456"/>
    </location>
</feature>
<feature type="region of interest" description="Disordered" evidence="1">
    <location>
        <begin position="733"/>
        <end position="826"/>
    </location>
</feature>
<feature type="compositionally biased region" description="Basic residues" evidence="1">
    <location>
        <begin position="517"/>
        <end position="536"/>
    </location>
</feature>
<feature type="compositionally biased region" description="Polar residues" evidence="1">
    <location>
        <begin position="540"/>
        <end position="550"/>
    </location>
</feature>
<feature type="region of interest" description="Disordered" evidence="1">
    <location>
        <begin position="471"/>
        <end position="591"/>
    </location>
</feature>
<feature type="region of interest" description="Disordered" evidence="1">
    <location>
        <begin position="665"/>
        <end position="701"/>
    </location>
</feature>
<dbReference type="Proteomes" id="UP000030678">
    <property type="component" value="Unassembled WGS sequence"/>
</dbReference>
<feature type="compositionally biased region" description="Polar residues" evidence="1">
    <location>
        <begin position="665"/>
        <end position="693"/>
    </location>
</feature>
<feature type="compositionally biased region" description="Polar residues" evidence="1">
    <location>
        <begin position="423"/>
        <end position="442"/>
    </location>
</feature>
<feature type="region of interest" description="Disordered" evidence="1">
    <location>
        <begin position="328"/>
        <end position="350"/>
    </location>
</feature>
<evidence type="ECO:0000256" key="1">
    <source>
        <dbReference type="SAM" id="MobiDB-lite"/>
    </source>
</evidence>
<reference evidence="2 3" key="1">
    <citation type="submission" date="2013-03" db="EMBL/GenBank/DDBJ databases">
        <title>The Genome Sequence of Cladophialophora carrionii CBS 160.54.</title>
        <authorList>
            <consortium name="The Broad Institute Genomics Platform"/>
            <person name="Cuomo C."/>
            <person name="de Hoog S."/>
            <person name="Gorbushina A."/>
            <person name="Walker B."/>
            <person name="Young S.K."/>
            <person name="Zeng Q."/>
            <person name="Gargeya S."/>
            <person name="Fitzgerald M."/>
            <person name="Haas B."/>
            <person name="Abouelleil A."/>
            <person name="Allen A.W."/>
            <person name="Alvarado L."/>
            <person name="Arachchi H.M."/>
            <person name="Berlin A.M."/>
            <person name="Chapman S.B."/>
            <person name="Gainer-Dewar J."/>
            <person name="Goldberg J."/>
            <person name="Griggs A."/>
            <person name="Gujja S."/>
            <person name="Hansen M."/>
            <person name="Howarth C."/>
            <person name="Imamovic A."/>
            <person name="Ireland A."/>
            <person name="Larimer J."/>
            <person name="McCowan C."/>
            <person name="Murphy C."/>
            <person name="Pearson M."/>
            <person name="Poon T.W."/>
            <person name="Priest M."/>
            <person name="Roberts A."/>
            <person name="Saif S."/>
            <person name="Shea T."/>
            <person name="Sisk P."/>
            <person name="Sykes S."/>
            <person name="Wortman J."/>
            <person name="Nusbaum C."/>
            <person name="Birren B."/>
        </authorList>
    </citation>
    <scope>NUCLEOTIDE SEQUENCE [LARGE SCALE GENOMIC DNA]</scope>
    <source>
        <strain evidence="2 3">CBS 160.54</strain>
    </source>
</reference>
<feature type="region of interest" description="Disordered" evidence="1">
    <location>
        <begin position="80"/>
        <end position="103"/>
    </location>
</feature>
<feature type="compositionally biased region" description="Basic and acidic residues" evidence="1">
    <location>
        <begin position="740"/>
        <end position="749"/>
    </location>
</feature>
<evidence type="ECO:0000313" key="3">
    <source>
        <dbReference type="Proteomes" id="UP000030678"/>
    </source>
</evidence>
<proteinExistence type="predicted"/>
<gene>
    <name evidence="2" type="ORF">G647_02660</name>
</gene>
<organism evidence="2 3">
    <name type="scientific">Cladophialophora carrionii CBS 160.54</name>
    <dbReference type="NCBI Taxonomy" id="1279043"/>
    <lineage>
        <taxon>Eukaryota</taxon>
        <taxon>Fungi</taxon>
        <taxon>Dikarya</taxon>
        <taxon>Ascomycota</taxon>
        <taxon>Pezizomycotina</taxon>
        <taxon>Eurotiomycetes</taxon>
        <taxon>Chaetothyriomycetidae</taxon>
        <taxon>Chaetothyriales</taxon>
        <taxon>Herpotrichiellaceae</taxon>
        <taxon>Cladophialophora</taxon>
    </lineage>
</organism>
<dbReference type="EMBL" id="KB822703">
    <property type="protein sequence ID" value="ETI25883.1"/>
    <property type="molecule type" value="Genomic_DNA"/>
</dbReference>
<feature type="compositionally biased region" description="Polar residues" evidence="1">
    <location>
        <begin position="795"/>
        <end position="806"/>
    </location>
</feature>
<dbReference type="VEuPathDB" id="FungiDB:G647_02660"/>
<evidence type="ECO:0000313" key="2">
    <source>
        <dbReference type="EMBL" id="ETI25883.1"/>
    </source>
</evidence>
<dbReference type="OrthoDB" id="10265971at2759"/>
<dbReference type="GeneID" id="19981153"/>
<sequence length="1306" mass="143297">MLASVDLANWDTQAFCAEVDQDDNKTMQNFLTRMAGYIEYQLSIPPALDDEPRIRPLQGTVIEDIIPEDLTEDQALLQYDSDNESSDGDAPQPMQHLTGHWKPRSGNISILPPMYAREIAQLTGSSLFAEEAEKRYRIYQGNFQLALEKLVRLEPLLETLAAQASNWSLRATGNLLVWPPNHQDSKLEYVNMVPDHFSYHRVVVNRQEQTLFSKVLGELRVLDSRTRLLEVPPNLEYRGVTHTVECQASKIWETQQYASFGDPKNMVPIVTSNPASADNSETGTVKGADNDRITAWTHNIVPSANPEITPEAPVEQAPPPRRRVILHSDSEDDEPAPRARKPAPSIVPPATSAPLVQLSDEEDLIEASVQQAVKSAPFLSSSNNVKNNNDTLIDVSEEGSTLANRSSTVAFGALPSSLEEDTATNARQSPTTRTNSIANDGNSGMLERMAHSPRAQPVELVGDQAHIDTQAESLAESHEVASRSTDIPTTIPEDPPSLPYRRPVFDPNAYRSPPQPARHHRGRGSQRRRANGHHRGSIQGDRNPNNNNAHQPRPKPAPTRASPRGGHRGGGHAGPCIAAPGGRSVNGRDTVVDMPPASDSNLIDLRVPATASRAPVVPPGFESIVPLVPETVSRAPAIPPGFESDIAPRQAADTHFEAVQLQSVCENPSPTKPPSQTHVRSSTASQSPSSGRSRNTRLKFSDEGSEWVTTFIPKVDQAVLREKSLREAMAAMAAMAGKNKKADEEEPPKKHSTMRQQAGNPGTPLKKPSKKETKEEAAARRRRAIEEAHGPTPTAGPQRSTTSSVEDMSEWKKKQMKKKTPMAQAHPEIVGDSLRDQEAYKLIGLLQPVFEVGRLLPGKLNFEIQVGQVLVTPGQQVLDKTFHSVEDWKSYFDPRRSGHTFSSFTKILTSNGADIDRALETKGAGRGGNLKLWDPTPSSLSVSYEFQCQSRSNENFQIVVDERGGYELRKGLVNVGTISIHVPAQIWDLSAALSGPLKWSDPSDTVAHSVKTFVESLYILPDRKKIMLYFRPPHDGEFKIRNLIVKRVSHHPSNRPDGKDLALKVTEAKNLQFKVHADDKKLWLAYEPILEPGEEADYKLQLADAGRIHYELSVVHRAINQVLAENESLEIGELTAAETTGQTLLDRTVIRSMLDAAVQLVSKIDYIGMWNYGTQKRLQEEENERREKLLGPRGRTVVAPGVGLVHGSIMGASRMPTMSGSTTGGPSAQQQPIPGIRLNTVAEIMVDESGNHYYLGMGGARVPIPESQEIIDPAATVVPDDSASNAGRGPQFVGASRFVDRGAAFW</sequence>
<protein>
    <submittedName>
        <fullName evidence="2">Uncharacterized protein</fullName>
    </submittedName>
</protein>
<name>V9DHU6_9EURO</name>
<feature type="compositionally biased region" description="Basic and acidic residues" evidence="1">
    <location>
        <begin position="770"/>
        <end position="789"/>
    </location>
</feature>
<dbReference type="RefSeq" id="XP_008725228.1">
    <property type="nucleotide sequence ID" value="XM_008727006.1"/>
</dbReference>
<accession>V9DHU6</accession>
<dbReference type="HOGENOM" id="CLU_258840_0_0_1"/>